<dbReference type="InterPro" id="IPR011050">
    <property type="entry name" value="Pectin_lyase_fold/virulence"/>
</dbReference>
<dbReference type="EMBL" id="JARBJD010000004">
    <property type="protein sequence ID" value="KAK2964044.1"/>
    <property type="molecule type" value="Genomic_DNA"/>
</dbReference>
<protein>
    <submittedName>
        <fullName evidence="1">Uncharacterized protein</fullName>
    </submittedName>
</protein>
<evidence type="ECO:0000313" key="2">
    <source>
        <dbReference type="Proteomes" id="UP001281761"/>
    </source>
</evidence>
<comment type="caution">
    <text evidence="1">The sequence shown here is derived from an EMBL/GenBank/DDBJ whole genome shotgun (WGS) entry which is preliminary data.</text>
</comment>
<name>A0ABQ9YJX6_9EUKA</name>
<gene>
    <name evidence="1" type="ORF">BLNAU_1125</name>
</gene>
<proteinExistence type="predicted"/>
<sequence length="1653" mass="177304">MTEDIFVVLIGMSSRTVTPSSMIMMSLFGTTTQEQRDGDEEILRRVWERRKQLRDCRMRTFTFLTLILTIATNLLSANEINSSKPSYSNQHSLDKRNEVRIDFTVEELKIPNQSNQNVGYLHLHEHSYSCTSICVVNPLYIVGTRNSQLVSRSDRIGQEMFQVTNTTLQIECTAIVPTKEAIFAKNSDVILDSVTVWKDSPESLVISLNSHIILSSITFKHRTSHSTIVSLVLNEANSGSVTLSSTSMADLIFGSSEPIVASSSTFLTQIGWSSFTNISMSATNQIQLPPESSQTTRMIGCETDSVCCVHDGTITRSINTAGSFVFSNNTFTRTDRSNAPTTYTGEQKARIVPPKVDEVVFTKCTFKNCITTTGSGGAIFSTQTGQIITITSSTFTSCRTELSNGQGGALDFISTKSSVSDSSFYDGYAYQGAVCVCRPGPYPFSFCSNNCSGGVSDYEPVIATDYIETTQLYVNNRFEDNFVNIRSIFEFVNLESEFSSNLFKDNTCKNPGNNRGTLEIFSVTPTSLKMDSNIFEGGNFVCQTCDGPIKSDIRLIFWKTTSHRYFPIINEDQIFYPSSAKSETPITSLETSNMIALGVLNEDGSFSETYMADANSASPFVQFSRATTIYISQRIFDLTAKPVSFGGFSGHSKVIIDSIKITPNSTSLTSDFISLSTASLIVRNFALSSLPVESFSFIRMAGESSLDVSSSNFSDFAQTSGSGGSIVVMDGSGTQHTTLSSCRFNSLSSTGNGGVVLATLTTESTLTVEDCIFTSCSSGGNGGAMSVSCAVGVPSSSFVVKSTFASCTCGSGQKGQWVFVEGSSFLTLLERENWLSIVSSLTTPTDDNLLWGTDESELKESKYRSMSLLYYLLPFRDVTIHSSSDGRDEDGCGRSEWECKSLEVGASHLSGAGSHKLILAVSTTLTTPLSFSATPIEICPNETTASITTGATGKLTVSALTLTLTSISFDGQSVERSSSLLEIAGSGWIVVSGCSFSSFVKDGDGSIFSSSLNSGNSLTFDNTTFSSCSSSGRGGAMAVSLNGGSFSMVAPISLVSCSSTENAGHWISISSGDLVSFLSSSLASLKPAAQTSPYSSLEKMKWFGVDTLTSSEGSLLFYWYPHTSTEQSTHIHADGEDHALCGRESLPCSSFNRTLSHPNADNKFVVDSAMTLKEGLTIAADTILMSSTSQQTITTTSAASITIDQESLTLLDLSLTGSSRTSSFLSLSSLGSLFLDKCSFSSFSNTQSDGSVLSAVLGSATKLEISECSFEKCKSAGNGGVIAVDVCDLTNPSNLVLSSPSFGEAGSTEANLCGTRKLGQNIYVVSLPTQRSTLKEIFGSVLPLKPANDAGFFSSSEMNRMEFGEKVGDVVSGIRSLLFVVFSYDGGDLTVDESSAITHSLCGHSFLPCSSLSVGYSFVKKHGETDGRLLVRGGVSLDATITTTAKTVTMTSPSEVETVSVGSGKYFWICDGSLTVSSLEFVNASELFDQSLFVLSGLGSLSLSGCSFTGFSSSVKGSVICGDVEGGLEVTECSFVSCSSTENEVDWISISSSDLVGFLSSSLASLKPATQTSPYSIDEKKKWFGVDTLTSSEGSLLFYWYPPSKTRHFPKPVTLLTGHLFVVSTSHFHLKIVFIQLFFEMKSIENKLRKKSG</sequence>
<dbReference type="Proteomes" id="UP001281761">
    <property type="component" value="Unassembled WGS sequence"/>
</dbReference>
<evidence type="ECO:0000313" key="1">
    <source>
        <dbReference type="EMBL" id="KAK2964044.1"/>
    </source>
</evidence>
<keyword evidence="2" id="KW-1185">Reference proteome</keyword>
<dbReference type="SUPFAM" id="SSF51126">
    <property type="entry name" value="Pectin lyase-like"/>
    <property type="match status" value="1"/>
</dbReference>
<reference evidence="1 2" key="1">
    <citation type="journal article" date="2022" name="bioRxiv">
        <title>Genomics of Preaxostyla Flagellates Illuminates Evolutionary Transitions and the Path Towards Mitochondrial Loss.</title>
        <authorList>
            <person name="Novak L.V.F."/>
            <person name="Treitli S.C."/>
            <person name="Pyrih J."/>
            <person name="Halakuc P."/>
            <person name="Pipaliya S.V."/>
            <person name="Vacek V."/>
            <person name="Brzon O."/>
            <person name="Soukal P."/>
            <person name="Eme L."/>
            <person name="Dacks J.B."/>
            <person name="Karnkowska A."/>
            <person name="Elias M."/>
            <person name="Hampl V."/>
        </authorList>
    </citation>
    <scope>NUCLEOTIDE SEQUENCE [LARGE SCALE GENOMIC DNA]</scope>
    <source>
        <strain evidence="1">NAU3</strain>
        <tissue evidence="1">Gut</tissue>
    </source>
</reference>
<organism evidence="1 2">
    <name type="scientific">Blattamonas nauphoetae</name>
    <dbReference type="NCBI Taxonomy" id="2049346"/>
    <lineage>
        <taxon>Eukaryota</taxon>
        <taxon>Metamonada</taxon>
        <taxon>Preaxostyla</taxon>
        <taxon>Oxymonadida</taxon>
        <taxon>Blattamonas</taxon>
    </lineage>
</organism>
<accession>A0ABQ9YJX6</accession>